<evidence type="ECO:0000256" key="1">
    <source>
        <dbReference type="ARBA" id="ARBA00007689"/>
    </source>
</evidence>
<keyword evidence="4" id="KW-1185">Reference proteome</keyword>
<sequence length="106" mass="11241">MSRYLVLYRSNVSAADQMQNADPEAGAEGMKAWMEWAQRAGDAIVDLGSPTQTVDGADPGATSFIGGYSIVQAESLEALTAIFDGHPHLAWGGTIETLELLEIPGM</sequence>
<accession>A0A0F0KLT8</accession>
<evidence type="ECO:0000259" key="2">
    <source>
        <dbReference type="Pfam" id="PF03795"/>
    </source>
</evidence>
<dbReference type="Proteomes" id="UP000033448">
    <property type="component" value="Unassembled WGS sequence"/>
</dbReference>
<dbReference type="SUPFAM" id="SSF54909">
    <property type="entry name" value="Dimeric alpha+beta barrel"/>
    <property type="match status" value="1"/>
</dbReference>
<evidence type="ECO:0000313" key="4">
    <source>
        <dbReference type="Proteomes" id="UP000033448"/>
    </source>
</evidence>
<comment type="caution">
    <text evidence="3">The sequence shown here is derived from an EMBL/GenBank/DDBJ whole genome shotgun (WGS) entry which is preliminary data.</text>
</comment>
<feature type="domain" description="YCII-related" evidence="2">
    <location>
        <begin position="22"/>
        <end position="102"/>
    </location>
</feature>
<name>A0A0F0KLT8_9MICO</name>
<proteinExistence type="inferred from homology"/>
<dbReference type="EMBL" id="JYIT01000080">
    <property type="protein sequence ID" value="KJL21857.1"/>
    <property type="molecule type" value="Genomic_DNA"/>
</dbReference>
<organism evidence="3 4">
    <name type="scientific">Microbacterium azadirachtae</name>
    <dbReference type="NCBI Taxonomy" id="582680"/>
    <lineage>
        <taxon>Bacteria</taxon>
        <taxon>Bacillati</taxon>
        <taxon>Actinomycetota</taxon>
        <taxon>Actinomycetes</taxon>
        <taxon>Micrococcales</taxon>
        <taxon>Microbacteriaceae</taxon>
        <taxon>Microbacterium</taxon>
    </lineage>
</organism>
<dbReference type="RefSeq" id="WP_045251068.1">
    <property type="nucleotide sequence ID" value="NZ_FNGQ01000002.1"/>
</dbReference>
<dbReference type="AlphaFoldDB" id="A0A0F0KLT8"/>
<dbReference type="Gene3D" id="3.30.70.1060">
    <property type="entry name" value="Dimeric alpha+beta barrel"/>
    <property type="match status" value="1"/>
</dbReference>
<dbReference type="Pfam" id="PF03795">
    <property type="entry name" value="YCII"/>
    <property type="match status" value="1"/>
</dbReference>
<dbReference type="InterPro" id="IPR011008">
    <property type="entry name" value="Dimeric_a/b-barrel"/>
</dbReference>
<evidence type="ECO:0000313" key="3">
    <source>
        <dbReference type="EMBL" id="KJL21857.1"/>
    </source>
</evidence>
<gene>
    <name evidence="3" type="ORF">RL72_02396</name>
</gene>
<dbReference type="InterPro" id="IPR005545">
    <property type="entry name" value="YCII"/>
</dbReference>
<comment type="similarity">
    <text evidence="1">Belongs to the YciI family.</text>
</comment>
<reference evidence="3 4" key="1">
    <citation type="submission" date="2015-02" db="EMBL/GenBank/DDBJ databases">
        <title>Draft genome sequences of ten Microbacterium spp. with emphasis on heavy metal contaminated environments.</title>
        <authorList>
            <person name="Corretto E."/>
        </authorList>
    </citation>
    <scope>NUCLEOTIDE SEQUENCE [LARGE SCALE GENOMIC DNA]</scope>
    <source>
        <strain evidence="3 4">DSM 23848</strain>
    </source>
</reference>
<protein>
    <submittedName>
        <fullName evidence="3">YCII-related domain protein</fullName>
    </submittedName>
</protein>
<dbReference type="PATRIC" id="fig|582680.7.peg.2445"/>